<evidence type="ECO:0000256" key="5">
    <source>
        <dbReference type="ARBA" id="ARBA00022989"/>
    </source>
</evidence>
<dbReference type="PANTHER" id="PTHR43341">
    <property type="entry name" value="AMINO ACID PERMEASE"/>
    <property type="match status" value="1"/>
</dbReference>
<dbReference type="AlphaFoldDB" id="A0A4Y7TYW8"/>
<dbReference type="Proteomes" id="UP000298030">
    <property type="component" value="Unassembled WGS sequence"/>
</dbReference>
<evidence type="ECO:0000256" key="2">
    <source>
        <dbReference type="ARBA" id="ARBA00022448"/>
    </source>
</evidence>
<feature type="transmembrane region" description="Helical" evidence="8">
    <location>
        <begin position="285"/>
        <end position="303"/>
    </location>
</feature>
<feature type="transmembrane region" description="Helical" evidence="8">
    <location>
        <begin position="50"/>
        <end position="71"/>
    </location>
</feature>
<feature type="transmembrane region" description="Helical" evidence="8">
    <location>
        <begin position="185"/>
        <end position="205"/>
    </location>
</feature>
<evidence type="ECO:0000256" key="6">
    <source>
        <dbReference type="ARBA" id="ARBA00023136"/>
    </source>
</evidence>
<evidence type="ECO:0000256" key="7">
    <source>
        <dbReference type="SAM" id="MobiDB-lite"/>
    </source>
</evidence>
<dbReference type="Gene3D" id="1.20.1740.10">
    <property type="entry name" value="Amino acid/polyamine transporter I"/>
    <property type="match status" value="1"/>
</dbReference>
<feature type="region of interest" description="Disordered" evidence="7">
    <location>
        <begin position="1"/>
        <end position="33"/>
    </location>
</feature>
<gene>
    <name evidence="10" type="ORF">FA13DRAFT_1785445</name>
</gene>
<evidence type="ECO:0000259" key="9">
    <source>
        <dbReference type="Pfam" id="PF00324"/>
    </source>
</evidence>
<dbReference type="InterPro" id="IPR004840">
    <property type="entry name" value="Amino_acid_permease_CS"/>
</dbReference>
<keyword evidence="4" id="KW-0029">Amino-acid transport</keyword>
<feature type="transmembrane region" description="Helical" evidence="8">
    <location>
        <begin position="405"/>
        <end position="429"/>
    </location>
</feature>
<evidence type="ECO:0000313" key="10">
    <source>
        <dbReference type="EMBL" id="TEB39184.1"/>
    </source>
</evidence>
<evidence type="ECO:0000256" key="8">
    <source>
        <dbReference type="SAM" id="Phobius"/>
    </source>
</evidence>
<dbReference type="EMBL" id="QPFP01000002">
    <property type="protein sequence ID" value="TEB39184.1"/>
    <property type="molecule type" value="Genomic_DNA"/>
</dbReference>
<sequence>MSLNGKDEKGRDLDTKEKLDRVSSTASGQEENGGFVQEHKLVRQLKNRHIAMISIGGVIGTGLFLGTATSLRNGGPVGLLLGYMAMGSICFTVMISLGEMIAYLPIPGGHIALAERFVNPAFSFTMGWNYWYNWTIILPAELSAASVLIGFWTQEVNPAVWITVCMVVVVVINLLGAGAYGEAEFIFASIKVITIVGLIILGIVLDLGGGPNHDRLGFRYWKNPGAFAQFNGIDGAKGRFLGWWAVMTQAAFSFIGTEIVAIAAAEAKNPRRNLPRAIKRVYIRILLFYILGTFIIGLLVPYTEPGLNLEDGTAASSPFVIAIQNAGIKALPSIINACLLTSAWSAASSDLYTSSRALYGLAAAGNAPRVFLKATKNGLPYVSVIFSALFSVLAYMGIQKGSGRVFGWFANMTAVAGLMTWFGISFTYLRFHAGMKAQGRDRTKLPYHTRFQPYAAYYSGAFSLLICILSGWTVFLKGRWSTETFITNYFPLAFFPVLYIGARLYYRKPLVRPEDMDFITNIDEIEADTYDDPPPKNRLQAFWQWLPTF</sequence>
<feature type="transmembrane region" description="Helical" evidence="8">
    <location>
        <begin position="131"/>
        <end position="153"/>
    </location>
</feature>
<accession>A0A4Y7TYW8</accession>
<dbReference type="PANTHER" id="PTHR43341:SF20">
    <property type="entry name" value="AAT FAMILY AMINO ACID TRANSPORTER"/>
    <property type="match status" value="1"/>
</dbReference>
<dbReference type="InterPro" id="IPR050524">
    <property type="entry name" value="APC_YAT"/>
</dbReference>
<proteinExistence type="predicted"/>
<keyword evidence="11" id="KW-1185">Reference proteome</keyword>
<evidence type="ECO:0000256" key="3">
    <source>
        <dbReference type="ARBA" id="ARBA00022692"/>
    </source>
</evidence>
<reference evidence="10 11" key="1">
    <citation type="journal article" date="2019" name="Nat. Ecol. Evol.">
        <title>Megaphylogeny resolves global patterns of mushroom evolution.</title>
        <authorList>
            <person name="Varga T."/>
            <person name="Krizsan K."/>
            <person name="Foldi C."/>
            <person name="Dima B."/>
            <person name="Sanchez-Garcia M."/>
            <person name="Sanchez-Ramirez S."/>
            <person name="Szollosi G.J."/>
            <person name="Szarkandi J.G."/>
            <person name="Papp V."/>
            <person name="Albert L."/>
            <person name="Andreopoulos W."/>
            <person name="Angelini C."/>
            <person name="Antonin V."/>
            <person name="Barry K.W."/>
            <person name="Bougher N.L."/>
            <person name="Buchanan P."/>
            <person name="Buyck B."/>
            <person name="Bense V."/>
            <person name="Catcheside P."/>
            <person name="Chovatia M."/>
            <person name="Cooper J."/>
            <person name="Damon W."/>
            <person name="Desjardin D."/>
            <person name="Finy P."/>
            <person name="Geml J."/>
            <person name="Haridas S."/>
            <person name="Hughes K."/>
            <person name="Justo A."/>
            <person name="Karasinski D."/>
            <person name="Kautmanova I."/>
            <person name="Kiss B."/>
            <person name="Kocsube S."/>
            <person name="Kotiranta H."/>
            <person name="LaButti K.M."/>
            <person name="Lechner B.E."/>
            <person name="Liimatainen K."/>
            <person name="Lipzen A."/>
            <person name="Lukacs Z."/>
            <person name="Mihaltcheva S."/>
            <person name="Morgado L.N."/>
            <person name="Niskanen T."/>
            <person name="Noordeloos M.E."/>
            <person name="Ohm R.A."/>
            <person name="Ortiz-Santana B."/>
            <person name="Ovrebo C."/>
            <person name="Racz N."/>
            <person name="Riley R."/>
            <person name="Savchenko A."/>
            <person name="Shiryaev A."/>
            <person name="Soop K."/>
            <person name="Spirin V."/>
            <person name="Szebenyi C."/>
            <person name="Tomsovsky M."/>
            <person name="Tulloss R.E."/>
            <person name="Uehling J."/>
            <person name="Grigoriev I.V."/>
            <person name="Vagvolgyi C."/>
            <person name="Papp T."/>
            <person name="Martin F.M."/>
            <person name="Miettinen O."/>
            <person name="Hibbett D.S."/>
            <person name="Nagy L.G."/>
        </authorList>
    </citation>
    <scope>NUCLEOTIDE SEQUENCE [LARGE SCALE GENOMIC DNA]</scope>
    <source>
        <strain evidence="10 11">FP101781</strain>
    </source>
</reference>
<keyword evidence="2" id="KW-0813">Transport</keyword>
<feature type="domain" description="Amino acid permease/ SLC12A" evidence="9">
    <location>
        <begin position="49"/>
        <end position="509"/>
    </location>
</feature>
<dbReference type="PROSITE" id="PS00218">
    <property type="entry name" value="AMINO_ACID_PERMEASE_1"/>
    <property type="match status" value="1"/>
</dbReference>
<evidence type="ECO:0000256" key="1">
    <source>
        <dbReference type="ARBA" id="ARBA00004141"/>
    </source>
</evidence>
<feature type="transmembrane region" description="Helical" evidence="8">
    <location>
        <begin position="488"/>
        <end position="506"/>
    </location>
</feature>
<dbReference type="GO" id="GO:0016020">
    <property type="term" value="C:membrane"/>
    <property type="evidence" value="ECO:0007669"/>
    <property type="project" value="UniProtKB-SubCell"/>
</dbReference>
<dbReference type="GO" id="GO:0015171">
    <property type="term" value="F:amino acid transmembrane transporter activity"/>
    <property type="evidence" value="ECO:0007669"/>
    <property type="project" value="TreeGrafter"/>
</dbReference>
<organism evidence="10 11">
    <name type="scientific">Coprinellus micaceus</name>
    <name type="common">Glistening ink-cap mushroom</name>
    <name type="synonym">Coprinus micaceus</name>
    <dbReference type="NCBI Taxonomy" id="71717"/>
    <lineage>
        <taxon>Eukaryota</taxon>
        <taxon>Fungi</taxon>
        <taxon>Dikarya</taxon>
        <taxon>Basidiomycota</taxon>
        <taxon>Agaricomycotina</taxon>
        <taxon>Agaricomycetes</taxon>
        <taxon>Agaricomycetidae</taxon>
        <taxon>Agaricales</taxon>
        <taxon>Agaricineae</taxon>
        <taxon>Psathyrellaceae</taxon>
        <taxon>Coprinellus</taxon>
    </lineage>
</organism>
<feature type="transmembrane region" description="Helical" evidence="8">
    <location>
        <begin position="378"/>
        <end position="398"/>
    </location>
</feature>
<evidence type="ECO:0000256" key="4">
    <source>
        <dbReference type="ARBA" id="ARBA00022970"/>
    </source>
</evidence>
<feature type="transmembrane region" description="Helical" evidence="8">
    <location>
        <begin position="455"/>
        <end position="476"/>
    </location>
</feature>
<keyword evidence="5 8" id="KW-1133">Transmembrane helix</keyword>
<dbReference type="Pfam" id="PF00324">
    <property type="entry name" value="AA_permease"/>
    <property type="match status" value="1"/>
</dbReference>
<dbReference type="OrthoDB" id="10062876at2759"/>
<dbReference type="STRING" id="71717.A0A4Y7TYW8"/>
<dbReference type="InterPro" id="IPR004841">
    <property type="entry name" value="AA-permease/SLC12A_dom"/>
</dbReference>
<dbReference type="PIRSF" id="PIRSF006060">
    <property type="entry name" value="AA_transporter"/>
    <property type="match status" value="1"/>
</dbReference>
<protein>
    <submittedName>
        <fullName evidence="10">Amino acid permease</fullName>
    </submittedName>
</protein>
<keyword evidence="3 8" id="KW-0812">Transmembrane</keyword>
<feature type="transmembrane region" description="Helical" evidence="8">
    <location>
        <begin position="159"/>
        <end position="178"/>
    </location>
</feature>
<dbReference type="FunFam" id="1.20.1740.10:FF:000006">
    <property type="entry name" value="General amino acid permease"/>
    <property type="match status" value="1"/>
</dbReference>
<comment type="caution">
    <text evidence="10">The sequence shown here is derived from an EMBL/GenBank/DDBJ whole genome shotgun (WGS) entry which is preliminary data.</text>
</comment>
<feature type="transmembrane region" description="Helical" evidence="8">
    <location>
        <begin position="241"/>
        <end position="264"/>
    </location>
</feature>
<comment type="subcellular location">
    <subcellularLocation>
        <location evidence="1">Membrane</location>
        <topology evidence="1">Multi-pass membrane protein</topology>
    </subcellularLocation>
</comment>
<feature type="compositionally biased region" description="Basic and acidic residues" evidence="7">
    <location>
        <begin position="1"/>
        <end position="21"/>
    </location>
</feature>
<name>A0A4Y7TYW8_COPMI</name>
<evidence type="ECO:0000313" key="11">
    <source>
        <dbReference type="Proteomes" id="UP000298030"/>
    </source>
</evidence>
<keyword evidence="6 8" id="KW-0472">Membrane</keyword>
<feature type="transmembrane region" description="Helical" evidence="8">
    <location>
        <begin position="77"/>
        <end position="97"/>
    </location>
</feature>